<dbReference type="PANTHER" id="PTHR44414:SF1">
    <property type="entry name" value="PROTEIN NEDD1"/>
    <property type="match status" value="1"/>
</dbReference>
<dbReference type="CDD" id="cd14686">
    <property type="entry name" value="bZIP"/>
    <property type="match status" value="1"/>
</dbReference>
<dbReference type="AlphaFoldDB" id="A0AAW0GWQ5"/>
<feature type="region of interest" description="Disordered" evidence="2">
    <location>
        <begin position="358"/>
        <end position="390"/>
    </location>
</feature>
<evidence type="ECO:0000313" key="4">
    <source>
        <dbReference type="Proteomes" id="UP001385951"/>
    </source>
</evidence>
<feature type="region of interest" description="Disordered" evidence="2">
    <location>
        <begin position="111"/>
        <end position="245"/>
    </location>
</feature>
<reference evidence="3 4" key="1">
    <citation type="submission" date="2022-09" db="EMBL/GenBank/DDBJ databases">
        <authorList>
            <person name="Palmer J.M."/>
        </authorList>
    </citation>
    <scope>NUCLEOTIDE SEQUENCE [LARGE SCALE GENOMIC DNA]</scope>
    <source>
        <strain evidence="3 4">DSM 7382</strain>
    </source>
</reference>
<comment type="caution">
    <text evidence="3">The sequence shown here is derived from an EMBL/GenBank/DDBJ whole genome shotgun (WGS) entry which is preliminary data.</text>
</comment>
<accession>A0AAW0GWQ5</accession>
<dbReference type="GO" id="GO:0005814">
    <property type="term" value="C:centriole"/>
    <property type="evidence" value="ECO:0007669"/>
    <property type="project" value="TreeGrafter"/>
</dbReference>
<dbReference type="SUPFAM" id="SSF50978">
    <property type="entry name" value="WD40 repeat-like"/>
    <property type="match status" value="1"/>
</dbReference>
<dbReference type="InterPro" id="IPR036322">
    <property type="entry name" value="WD40_repeat_dom_sf"/>
</dbReference>
<sequence length="588" mass="63312">MQKVGGSPIVAIACSPFSKTLIAVACSGGSIGLVDLDKEKGLFRTLSLRTPLSSVSFSPEGASIYAGTENGKILILDLRALDKPPKTITVSQAGERIVCVAVQRKLKPGETTAKSSLVKPLSQQDVNKTPARRGPAAPSVEKRTLVAKPTKPSIAVTPPRSRVTSAASTPAKPRSTSATTLTSTPKPAIRMRTISTTGISSPATRSVSTPARPSTAVGRIGTARKTSKTSDAGKDENVKPNDKLDVPVSINDLLDLPGKRKENVAPKVDSGLGRIRKTSMTSRISSGQSTRPRTISTTSRTSTSSRTVSGTSASGLSSTTARTSPSLKNKHSYEAVSPIPPVPKLPAAFHEEQLTSIRFSSSRTPSPDDLSLPENIPITPLPKRKDKGKSKEVISGMNLLGLGTPEVRRWVEVGDEEKTNGRKVGFAESKFLWHPVRVPVSTVTQETGETETHFQEAKIELTVQISPRRPLPQAKATSSWAAVPSPLRGTNASSVNDADDPTGAAHSGPSINNPAHDLLQSLVKDALYDFRRETKAEIIGLHLDLVRMGRGWRKEMREAMEEWSKELNEVREENKRLRHENDRLKRGY</sequence>
<evidence type="ECO:0000256" key="1">
    <source>
        <dbReference type="SAM" id="Coils"/>
    </source>
</evidence>
<feature type="compositionally biased region" description="Low complexity" evidence="2">
    <location>
        <begin position="289"/>
        <end position="324"/>
    </location>
</feature>
<dbReference type="EMBL" id="JASBNA010000003">
    <property type="protein sequence ID" value="KAK7694029.1"/>
    <property type="molecule type" value="Genomic_DNA"/>
</dbReference>
<name>A0AAW0GWQ5_9APHY</name>
<dbReference type="GO" id="GO:0000922">
    <property type="term" value="C:spindle pole"/>
    <property type="evidence" value="ECO:0007669"/>
    <property type="project" value="TreeGrafter"/>
</dbReference>
<dbReference type="GO" id="GO:0005737">
    <property type="term" value="C:cytoplasm"/>
    <property type="evidence" value="ECO:0007669"/>
    <property type="project" value="TreeGrafter"/>
</dbReference>
<gene>
    <name evidence="3" type="ORF">QCA50_003605</name>
</gene>
<evidence type="ECO:0000313" key="3">
    <source>
        <dbReference type="EMBL" id="KAK7694029.1"/>
    </source>
</evidence>
<dbReference type="PANTHER" id="PTHR44414">
    <property type="entry name" value="PROTEIN NEDD1"/>
    <property type="match status" value="1"/>
</dbReference>
<evidence type="ECO:0000256" key="2">
    <source>
        <dbReference type="SAM" id="MobiDB-lite"/>
    </source>
</evidence>
<feature type="compositionally biased region" description="Polar residues" evidence="2">
    <location>
        <begin position="278"/>
        <end position="288"/>
    </location>
</feature>
<feature type="compositionally biased region" description="Basic and acidic residues" evidence="2">
    <location>
        <begin position="231"/>
        <end position="245"/>
    </location>
</feature>
<evidence type="ECO:0008006" key="5">
    <source>
        <dbReference type="Google" id="ProtNLM"/>
    </source>
</evidence>
<feature type="region of interest" description="Disordered" evidence="2">
    <location>
        <begin position="470"/>
        <end position="514"/>
    </location>
</feature>
<dbReference type="GO" id="GO:0007020">
    <property type="term" value="P:microtubule nucleation"/>
    <property type="evidence" value="ECO:0007669"/>
    <property type="project" value="TreeGrafter"/>
</dbReference>
<dbReference type="GO" id="GO:0036064">
    <property type="term" value="C:ciliary basal body"/>
    <property type="evidence" value="ECO:0007669"/>
    <property type="project" value="TreeGrafter"/>
</dbReference>
<proteinExistence type="predicted"/>
<dbReference type="Proteomes" id="UP001385951">
    <property type="component" value="Unassembled WGS sequence"/>
</dbReference>
<dbReference type="GO" id="GO:0000278">
    <property type="term" value="P:mitotic cell cycle"/>
    <property type="evidence" value="ECO:0007669"/>
    <property type="project" value="TreeGrafter"/>
</dbReference>
<protein>
    <recommendedName>
        <fullName evidence="5">WD40 repeat-like protein</fullName>
    </recommendedName>
</protein>
<feature type="compositionally biased region" description="Polar residues" evidence="2">
    <location>
        <begin position="193"/>
        <end position="212"/>
    </location>
</feature>
<organism evidence="3 4">
    <name type="scientific">Cerrena zonata</name>
    <dbReference type="NCBI Taxonomy" id="2478898"/>
    <lineage>
        <taxon>Eukaryota</taxon>
        <taxon>Fungi</taxon>
        <taxon>Dikarya</taxon>
        <taxon>Basidiomycota</taxon>
        <taxon>Agaricomycotina</taxon>
        <taxon>Agaricomycetes</taxon>
        <taxon>Polyporales</taxon>
        <taxon>Cerrenaceae</taxon>
        <taxon>Cerrena</taxon>
    </lineage>
</organism>
<keyword evidence="4" id="KW-1185">Reference proteome</keyword>
<dbReference type="Gene3D" id="2.130.10.10">
    <property type="entry name" value="YVTN repeat-like/Quinoprotein amine dehydrogenase"/>
    <property type="match status" value="1"/>
</dbReference>
<feature type="coiled-coil region" evidence="1">
    <location>
        <begin position="553"/>
        <end position="587"/>
    </location>
</feature>
<feature type="region of interest" description="Disordered" evidence="2">
    <location>
        <begin position="261"/>
        <end position="335"/>
    </location>
</feature>
<dbReference type="InterPro" id="IPR052818">
    <property type="entry name" value="NEDD1_Spindle_Assembly"/>
</dbReference>
<feature type="compositionally biased region" description="Polar residues" evidence="2">
    <location>
        <begin position="162"/>
        <end position="185"/>
    </location>
</feature>
<keyword evidence="1" id="KW-0175">Coiled coil</keyword>
<dbReference type="GO" id="GO:0043015">
    <property type="term" value="F:gamma-tubulin binding"/>
    <property type="evidence" value="ECO:0007669"/>
    <property type="project" value="TreeGrafter"/>
</dbReference>
<dbReference type="InterPro" id="IPR015943">
    <property type="entry name" value="WD40/YVTN_repeat-like_dom_sf"/>
</dbReference>